<dbReference type="SUPFAM" id="SSF52317">
    <property type="entry name" value="Class I glutamine amidotransferase-like"/>
    <property type="match status" value="1"/>
</dbReference>
<accession>A0A4Q7M4T2</accession>
<organism evidence="2 3">
    <name type="scientific">Xylanimonas ulmi</name>
    <dbReference type="NCBI Taxonomy" id="228973"/>
    <lineage>
        <taxon>Bacteria</taxon>
        <taxon>Bacillati</taxon>
        <taxon>Actinomycetota</taxon>
        <taxon>Actinomycetes</taxon>
        <taxon>Micrococcales</taxon>
        <taxon>Promicromonosporaceae</taxon>
        <taxon>Xylanimonas</taxon>
    </lineage>
</organism>
<sequence>MRALVAVGRGRYADPWHAFEANALRVAEILVRDGWTVRLDTDVDGAMTRLDGVDLLVVAAGDPWGQGERRFVAPRASRAGLRAARERGLGVMGLHAAVASLRDYPCWAPALGAVWIPGASSHPPRGQAHISVHPHALTAGIEDFVVHDERYCHLQPLGEVTVLATHAHDGVDHPLVWVRERPQRAAYDALGHDTRSYDSPEHETLVRRLARWAARAGQDPAPSQATYLSSRYSSIP</sequence>
<dbReference type="InterPro" id="IPR029062">
    <property type="entry name" value="Class_I_gatase-like"/>
</dbReference>
<reference evidence="2 3" key="1">
    <citation type="submission" date="2019-02" db="EMBL/GenBank/DDBJ databases">
        <title>Sequencing the genomes of 1000 actinobacteria strains.</title>
        <authorList>
            <person name="Klenk H.-P."/>
        </authorList>
    </citation>
    <scope>NUCLEOTIDE SEQUENCE [LARGE SCALE GENOMIC DNA]</scope>
    <source>
        <strain evidence="2 3">DSM 16932</strain>
    </source>
</reference>
<evidence type="ECO:0000313" key="3">
    <source>
        <dbReference type="Proteomes" id="UP000293852"/>
    </source>
</evidence>
<dbReference type="Proteomes" id="UP000293852">
    <property type="component" value="Unassembled WGS sequence"/>
</dbReference>
<dbReference type="PANTHER" id="PTHR40469">
    <property type="entry name" value="SECRETED GLYCOSYL HYDROLASE"/>
    <property type="match status" value="1"/>
</dbReference>
<evidence type="ECO:0000313" key="2">
    <source>
        <dbReference type="EMBL" id="RZS61009.1"/>
    </source>
</evidence>
<dbReference type="EMBL" id="SGWX01000001">
    <property type="protein sequence ID" value="RZS61009.1"/>
    <property type="molecule type" value="Genomic_DNA"/>
</dbReference>
<dbReference type="OrthoDB" id="3350268at2"/>
<dbReference type="InterPro" id="IPR029010">
    <property type="entry name" value="ThuA-like"/>
</dbReference>
<feature type="domain" description="ThuA-like" evidence="1">
    <location>
        <begin position="24"/>
        <end position="213"/>
    </location>
</feature>
<dbReference type="RefSeq" id="WP_130413368.1">
    <property type="nucleotide sequence ID" value="NZ_SGWX01000001.1"/>
</dbReference>
<keyword evidence="3" id="KW-1185">Reference proteome</keyword>
<proteinExistence type="predicted"/>
<evidence type="ECO:0000259" key="1">
    <source>
        <dbReference type="Pfam" id="PF06283"/>
    </source>
</evidence>
<dbReference type="PANTHER" id="PTHR40469:SF2">
    <property type="entry name" value="GALACTOSE-BINDING DOMAIN-LIKE SUPERFAMILY PROTEIN"/>
    <property type="match status" value="1"/>
</dbReference>
<dbReference type="Gene3D" id="3.40.50.880">
    <property type="match status" value="1"/>
</dbReference>
<protein>
    <recommendedName>
        <fullName evidence="1">ThuA-like domain-containing protein</fullName>
    </recommendedName>
</protein>
<gene>
    <name evidence="2" type="ORF">EV386_1290</name>
</gene>
<dbReference type="AlphaFoldDB" id="A0A4Q7M4T2"/>
<comment type="caution">
    <text evidence="2">The sequence shown here is derived from an EMBL/GenBank/DDBJ whole genome shotgun (WGS) entry which is preliminary data.</text>
</comment>
<name>A0A4Q7M4T2_9MICO</name>
<dbReference type="Pfam" id="PF06283">
    <property type="entry name" value="ThuA"/>
    <property type="match status" value="1"/>
</dbReference>